<dbReference type="KEGG" id="beu:BE0216_00075"/>
<evidence type="ECO:0000256" key="3">
    <source>
        <dbReference type="ARBA" id="ARBA00022475"/>
    </source>
</evidence>
<dbReference type="PANTHER" id="PTHR30193:SF1">
    <property type="entry name" value="ABC TRANSPORTER PERMEASE PROTEIN YESP-RELATED"/>
    <property type="match status" value="1"/>
</dbReference>
<evidence type="ECO:0000256" key="5">
    <source>
        <dbReference type="ARBA" id="ARBA00022989"/>
    </source>
</evidence>
<comment type="subcellular location">
    <subcellularLocation>
        <location evidence="1 7">Cell membrane</location>
        <topology evidence="1 7">Multi-pass membrane protein</topology>
    </subcellularLocation>
</comment>
<dbReference type="SUPFAM" id="SSF161098">
    <property type="entry name" value="MetI-like"/>
    <property type="match status" value="1"/>
</dbReference>
<keyword evidence="3" id="KW-1003">Cell membrane</keyword>
<evidence type="ECO:0000313" key="10">
    <source>
        <dbReference type="Proteomes" id="UP000593943"/>
    </source>
</evidence>
<evidence type="ECO:0000259" key="8">
    <source>
        <dbReference type="PROSITE" id="PS50928"/>
    </source>
</evidence>
<feature type="domain" description="ABC transmembrane type-1" evidence="8">
    <location>
        <begin position="185"/>
        <end position="399"/>
    </location>
</feature>
<dbReference type="Pfam" id="PF00528">
    <property type="entry name" value="BPD_transp_1"/>
    <property type="match status" value="1"/>
</dbReference>
<name>A0A7L9SLN3_9BIFI</name>
<dbReference type="CDD" id="cd06261">
    <property type="entry name" value="TM_PBP2"/>
    <property type="match status" value="1"/>
</dbReference>
<evidence type="ECO:0000256" key="6">
    <source>
        <dbReference type="ARBA" id="ARBA00023136"/>
    </source>
</evidence>
<organism evidence="9 10">
    <name type="scientific">Bifidobacterium eulemuris</name>
    <dbReference type="NCBI Taxonomy" id="1765219"/>
    <lineage>
        <taxon>Bacteria</taxon>
        <taxon>Bacillati</taxon>
        <taxon>Actinomycetota</taxon>
        <taxon>Actinomycetes</taxon>
        <taxon>Bifidobacteriales</taxon>
        <taxon>Bifidobacteriaceae</taxon>
        <taxon>Bifidobacterium</taxon>
    </lineage>
</organism>
<keyword evidence="5 7" id="KW-1133">Transmembrane helix</keyword>
<dbReference type="InterPro" id="IPR000515">
    <property type="entry name" value="MetI-like"/>
</dbReference>
<dbReference type="GO" id="GO:0055085">
    <property type="term" value="P:transmembrane transport"/>
    <property type="evidence" value="ECO:0007669"/>
    <property type="project" value="InterPro"/>
</dbReference>
<evidence type="ECO:0000256" key="1">
    <source>
        <dbReference type="ARBA" id="ARBA00004651"/>
    </source>
</evidence>
<dbReference type="InterPro" id="IPR051393">
    <property type="entry name" value="ABC_transporter_permease"/>
</dbReference>
<keyword evidence="2 7" id="KW-0813">Transport</keyword>
<comment type="similarity">
    <text evidence="7">Belongs to the binding-protein-dependent transport system permease family.</text>
</comment>
<gene>
    <name evidence="9" type="ORF">BE0216_00075</name>
</gene>
<dbReference type="PROSITE" id="PS50928">
    <property type="entry name" value="ABC_TM1"/>
    <property type="match status" value="1"/>
</dbReference>
<evidence type="ECO:0000256" key="4">
    <source>
        <dbReference type="ARBA" id="ARBA00022692"/>
    </source>
</evidence>
<feature type="transmembrane region" description="Helical" evidence="7">
    <location>
        <begin position="317"/>
        <end position="338"/>
    </location>
</feature>
<keyword evidence="4 7" id="KW-0812">Transmembrane</keyword>
<dbReference type="GO" id="GO:0005886">
    <property type="term" value="C:plasma membrane"/>
    <property type="evidence" value="ECO:0007669"/>
    <property type="project" value="UniProtKB-SubCell"/>
</dbReference>
<feature type="transmembrane region" description="Helical" evidence="7">
    <location>
        <begin position="344"/>
        <end position="369"/>
    </location>
</feature>
<feature type="transmembrane region" description="Helical" evidence="7">
    <location>
        <begin position="222"/>
        <end position="240"/>
    </location>
</feature>
<evidence type="ECO:0000313" key="9">
    <source>
        <dbReference type="EMBL" id="QOL31042.1"/>
    </source>
</evidence>
<dbReference type="Proteomes" id="UP000593943">
    <property type="component" value="Chromosome"/>
</dbReference>
<dbReference type="OrthoDB" id="3238099at2"/>
<dbReference type="PANTHER" id="PTHR30193">
    <property type="entry name" value="ABC TRANSPORTER PERMEASE PROTEIN"/>
    <property type="match status" value="1"/>
</dbReference>
<feature type="transmembrane region" description="Helical" evidence="7">
    <location>
        <begin position="381"/>
        <end position="402"/>
    </location>
</feature>
<dbReference type="EMBL" id="CP062938">
    <property type="protein sequence ID" value="QOL31042.1"/>
    <property type="molecule type" value="Genomic_DNA"/>
</dbReference>
<keyword evidence="10" id="KW-1185">Reference proteome</keyword>
<dbReference type="Gene3D" id="1.10.3720.10">
    <property type="entry name" value="MetI-like"/>
    <property type="match status" value="1"/>
</dbReference>
<dbReference type="InterPro" id="IPR035906">
    <property type="entry name" value="MetI-like_sf"/>
</dbReference>
<sequence length="411" mass="45009">MIDSSRVVLVDDGSVESSVVATRQTCIDGKRRYSSKYVSSKYVSTITSAIRSEGSLVVSGSGEEAAQGKEIDETGSFRAIPISRPSWLCQSWRRLPKGGRVVSAASEFAVLLKNRGKSKDKATDTRAALGFLAPWLIGAICLTLVPMIVSLYLSLTKYNMLTSPKFVGLQNYATLFQDTRYIQSLKVTFSYVIISVPLQLIVALALAVVLDRGMRGLTFYRSAFYLPSMLGGSVAIAVLWKMVFGSEGLFNQALGLFGLEVTQSWIANTATANGTLMVLHIWQFGSPMVIFLAGLRQIPRELYEAASVDGAGKWRQFVSITLPMLSPIIFFNLVISIINSFQTFTQAFVVSGGTGGPNDATLFYTLYLYMQGFGSMKMGYAAAMAWILVVIVAALTVINFVLSKYWVHYDD</sequence>
<protein>
    <submittedName>
        <fullName evidence="9">Sugar ABC transporter permease</fullName>
    </submittedName>
</protein>
<keyword evidence="6 7" id="KW-0472">Membrane</keyword>
<feature type="transmembrane region" description="Helical" evidence="7">
    <location>
        <begin position="127"/>
        <end position="153"/>
    </location>
</feature>
<evidence type="ECO:0000256" key="7">
    <source>
        <dbReference type="RuleBase" id="RU363032"/>
    </source>
</evidence>
<evidence type="ECO:0000256" key="2">
    <source>
        <dbReference type="ARBA" id="ARBA00022448"/>
    </source>
</evidence>
<proteinExistence type="inferred from homology"/>
<reference evidence="9 10" key="1">
    <citation type="submission" date="2020-10" db="EMBL/GenBank/DDBJ databases">
        <title>Genome sequencing of Bifidobacterium eulemuris_DSMZ_100216.</title>
        <authorList>
            <person name="Kim J."/>
        </authorList>
    </citation>
    <scope>NUCLEOTIDE SEQUENCE [LARGE SCALE GENOMIC DNA]</scope>
    <source>
        <strain evidence="9 10">DSM 100216</strain>
    </source>
</reference>
<dbReference type="AlphaFoldDB" id="A0A7L9SLN3"/>
<accession>A0A7L9SLN3</accession>
<feature type="transmembrane region" description="Helical" evidence="7">
    <location>
        <begin position="189"/>
        <end position="210"/>
    </location>
</feature>